<accession>A0A8J7KX95</accession>
<comment type="pathway">
    <text evidence="1">Cofactor biosynthesis; riboflavin biosynthesis.</text>
</comment>
<evidence type="ECO:0000259" key="4">
    <source>
        <dbReference type="Pfam" id="PF01872"/>
    </source>
</evidence>
<dbReference type="PANTHER" id="PTHR38011">
    <property type="entry name" value="DIHYDROFOLATE REDUCTASE FAMILY PROTEIN (AFU_ORTHOLOGUE AFUA_8G06820)"/>
    <property type="match status" value="1"/>
</dbReference>
<dbReference type="Proteomes" id="UP000599391">
    <property type="component" value="Unassembled WGS sequence"/>
</dbReference>
<sequence length="243" mass="26807">MEQHRPHTTVILAMSADGKIADFKRSPARFGSGADKAHLEKQIATSDAVLLGAGTLRAYGTTLAVSQPVLLQHRIQEGKPTQPIHIVITQSANLNPEIYFFQQPIRRWLLTNTAGAHYWQEHEQTLIGTRETSAQECPAKFEQILVFETPTGKIDTLAALQHLASIHITRLAVLGGGELVASMLELDLIDELWLTVCPLILGGATAPTPVEGQGFLGELAPRLQLLEVETIEQEVFLHYRLQR</sequence>
<organism evidence="5 6">
    <name type="scientific">Atlanticothrix silvestris CENA357</name>
    <dbReference type="NCBI Taxonomy" id="1725252"/>
    <lineage>
        <taxon>Bacteria</taxon>
        <taxon>Bacillati</taxon>
        <taxon>Cyanobacteriota</taxon>
        <taxon>Cyanophyceae</taxon>
        <taxon>Nostocales</taxon>
        <taxon>Nodulariaceae</taxon>
        <taxon>Atlanticothrix</taxon>
        <taxon>Atlanticothrix silvestris</taxon>
    </lineage>
</organism>
<dbReference type="InterPro" id="IPR050765">
    <property type="entry name" value="Riboflavin_Biosynth_HTPR"/>
</dbReference>
<dbReference type="SUPFAM" id="SSF53597">
    <property type="entry name" value="Dihydrofolate reductase-like"/>
    <property type="match status" value="1"/>
</dbReference>
<evidence type="ECO:0000313" key="5">
    <source>
        <dbReference type="EMBL" id="MBH8551810.1"/>
    </source>
</evidence>
<evidence type="ECO:0000256" key="3">
    <source>
        <dbReference type="ARBA" id="ARBA00023002"/>
    </source>
</evidence>
<reference evidence="5 6" key="1">
    <citation type="journal article" date="2021" name="Int. J. Syst. Evol. Microbiol.">
        <title>Amazonocrinis nigriterrae gen. nov., sp. nov., Atlanticothrix silvestris gen. nov., sp. nov. and Dendronalium phyllosphericum gen. nov., sp. nov., nostocacean cyanobacteria from Brazilian environments.</title>
        <authorList>
            <person name="Alvarenga D.O."/>
            <person name="Andreote A.P.D."/>
            <person name="Branco L.H.Z."/>
            <person name="Delbaje E."/>
            <person name="Cruz R.B."/>
            <person name="Varani A.M."/>
            <person name="Fiore M.F."/>
        </authorList>
    </citation>
    <scope>NUCLEOTIDE SEQUENCE [LARGE SCALE GENOMIC DNA]</scope>
    <source>
        <strain evidence="5 6">CENA357</strain>
    </source>
</reference>
<keyword evidence="6" id="KW-1185">Reference proteome</keyword>
<dbReference type="InterPro" id="IPR002734">
    <property type="entry name" value="RibDG_C"/>
</dbReference>
<name>A0A8J7KX95_9CYAN</name>
<evidence type="ECO:0000313" key="6">
    <source>
        <dbReference type="Proteomes" id="UP000599391"/>
    </source>
</evidence>
<gene>
    <name evidence="5" type="ORF">I8751_05345</name>
</gene>
<dbReference type="GO" id="GO:0008703">
    <property type="term" value="F:5-amino-6-(5-phosphoribosylamino)uracil reductase activity"/>
    <property type="evidence" value="ECO:0007669"/>
    <property type="project" value="InterPro"/>
</dbReference>
<dbReference type="Gene3D" id="3.40.430.10">
    <property type="entry name" value="Dihydrofolate Reductase, subunit A"/>
    <property type="match status" value="1"/>
</dbReference>
<keyword evidence="2" id="KW-0521">NADP</keyword>
<dbReference type="Pfam" id="PF01872">
    <property type="entry name" value="RibD_C"/>
    <property type="match status" value="1"/>
</dbReference>
<dbReference type="InterPro" id="IPR024072">
    <property type="entry name" value="DHFR-like_dom_sf"/>
</dbReference>
<dbReference type="PANTHER" id="PTHR38011:SF7">
    <property type="entry name" value="2,5-DIAMINO-6-RIBOSYLAMINO-4(3H)-PYRIMIDINONE 5'-PHOSPHATE REDUCTASE"/>
    <property type="match status" value="1"/>
</dbReference>
<dbReference type="AlphaFoldDB" id="A0A8J7KX95"/>
<comment type="caution">
    <text evidence="5">The sequence shown here is derived from an EMBL/GenBank/DDBJ whole genome shotgun (WGS) entry which is preliminary data.</text>
</comment>
<dbReference type="EMBL" id="JAECZB010000007">
    <property type="protein sequence ID" value="MBH8551810.1"/>
    <property type="molecule type" value="Genomic_DNA"/>
</dbReference>
<keyword evidence="3" id="KW-0560">Oxidoreductase</keyword>
<evidence type="ECO:0000256" key="1">
    <source>
        <dbReference type="ARBA" id="ARBA00005104"/>
    </source>
</evidence>
<feature type="domain" description="Bacterial bifunctional deaminase-reductase C-terminal" evidence="4">
    <location>
        <begin position="7"/>
        <end position="236"/>
    </location>
</feature>
<protein>
    <submittedName>
        <fullName evidence="5">RibD family protein</fullName>
    </submittedName>
</protein>
<evidence type="ECO:0000256" key="2">
    <source>
        <dbReference type="ARBA" id="ARBA00022857"/>
    </source>
</evidence>
<proteinExistence type="predicted"/>
<dbReference type="GO" id="GO:0009231">
    <property type="term" value="P:riboflavin biosynthetic process"/>
    <property type="evidence" value="ECO:0007669"/>
    <property type="project" value="InterPro"/>
</dbReference>
<dbReference type="RefSeq" id="WP_214438127.1">
    <property type="nucleotide sequence ID" value="NZ_JAECZB010000007.1"/>
</dbReference>